<comment type="caution">
    <text evidence="2">The sequence shown here is derived from an EMBL/GenBank/DDBJ whole genome shotgun (WGS) entry which is preliminary data.</text>
</comment>
<name>A0A814CSQ9_ADIRI</name>
<feature type="transmembrane region" description="Helical" evidence="1">
    <location>
        <begin position="141"/>
        <end position="160"/>
    </location>
</feature>
<dbReference type="Proteomes" id="UP000663852">
    <property type="component" value="Unassembled WGS sequence"/>
</dbReference>
<evidence type="ECO:0000313" key="2">
    <source>
        <dbReference type="EMBL" id="CAF0948616.1"/>
    </source>
</evidence>
<keyword evidence="1" id="KW-0812">Transmembrane</keyword>
<protein>
    <submittedName>
        <fullName evidence="2">Uncharacterized protein</fullName>
    </submittedName>
</protein>
<keyword evidence="1" id="KW-1133">Transmembrane helix</keyword>
<keyword evidence="1" id="KW-0472">Membrane</keyword>
<accession>A0A814CSQ9</accession>
<dbReference type="EMBL" id="CAJNOJ010000046">
    <property type="protein sequence ID" value="CAF0948616.1"/>
    <property type="molecule type" value="Genomic_DNA"/>
</dbReference>
<dbReference type="AlphaFoldDB" id="A0A814CSQ9"/>
<proteinExistence type="predicted"/>
<evidence type="ECO:0000313" key="3">
    <source>
        <dbReference type="Proteomes" id="UP000663852"/>
    </source>
</evidence>
<dbReference type="OrthoDB" id="10050186at2759"/>
<feature type="transmembrane region" description="Helical" evidence="1">
    <location>
        <begin position="25"/>
        <end position="44"/>
    </location>
</feature>
<feature type="transmembrane region" description="Helical" evidence="1">
    <location>
        <begin position="94"/>
        <end position="121"/>
    </location>
</feature>
<evidence type="ECO:0000256" key="1">
    <source>
        <dbReference type="SAM" id="Phobius"/>
    </source>
</evidence>
<organism evidence="2 3">
    <name type="scientific">Adineta ricciae</name>
    <name type="common">Rotifer</name>
    <dbReference type="NCBI Taxonomy" id="249248"/>
    <lineage>
        <taxon>Eukaryota</taxon>
        <taxon>Metazoa</taxon>
        <taxon>Spiralia</taxon>
        <taxon>Gnathifera</taxon>
        <taxon>Rotifera</taxon>
        <taxon>Eurotatoria</taxon>
        <taxon>Bdelloidea</taxon>
        <taxon>Adinetida</taxon>
        <taxon>Adinetidae</taxon>
        <taxon>Adineta</taxon>
    </lineage>
</organism>
<feature type="transmembrane region" description="Helical" evidence="1">
    <location>
        <begin position="71"/>
        <end position="87"/>
    </location>
</feature>
<gene>
    <name evidence="2" type="ORF">EDS130_LOCUS12209</name>
</gene>
<reference evidence="2" key="1">
    <citation type="submission" date="2021-02" db="EMBL/GenBank/DDBJ databases">
        <authorList>
            <person name="Nowell W R."/>
        </authorList>
    </citation>
    <scope>NUCLEOTIDE SEQUENCE</scope>
</reference>
<sequence length="183" mass="20802">MTHKHKFIQHCEADRRNQIKKQQKILVILVAVILGIRLMVYVAGKSHTLATMSASSTMQEIDESTTESVRIAWLYIIIELLSLYFVLKLERIGIYIFAWIYVALFLLSFISIVFLFISVGISQSAKKVAAEADNSFTAFEIFSLIIVLLLLTAYIIKTIFSFKLSKLLKQQIVLDVSQQAPLV</sequence>